<keyword evidence="3" id="KW-1185">Reference proteome</keyword>
<accession>A0A061FNX9</accession>
<dbReference type="AlphaFoldDB" id="A0A061FNX9"/>
<dbReference type="Gramene" id="EOY19035">
    <property type="protein sequence ID" value="EOY19035"/>
    <property type="gene ID" value="TCM_043662"/>
</dbReference>
<dbReference type="PANTHER" id="PTHR31286">
    <property type="entry name" value="GLYCINE-RICH CELL WALL STRUCTURAL PROTEIN 1.8-LIKE"/>
    <property type="match status" value="1"/>
</dbReference>
<dbReference type="InParanoid" id="A0A061FNX9"/>
<evidence type="ECO:0000313" key="2">
    <source>
        <dbReference type="EMBL" id="EOY19035.1"/>
    </source>
</evidence>
<name>A0A061FNX9_THECC</name>
<gene>
    <name evidence="2" type="ORF">TCM_043662</name>
</gene>
<protein>
    <recommendedName>
        <fullName evidence="1">Reverse transcriptase domain-containing protein</fullName>
    </recommendedName>
</protein>
<dbReference type="HOGENOM" id="CLU_449336_0_0_1"/>
<dbReference type="Proteomes" id="UP000026915">
    <property type="component" value="Chromosome 10"/>
</dbReference>
<dbReference type="Pfam" id="PF00078">
    <property type="entry name" value="RVT_1"/>
    <property type="match status" value="1"/>
</dbReference>
<dbReference type="InterPro" id="IPR040256">
    <property type="entry name" value="At4g02000-like"/>
</dbReference>
<evidence type="ECO:0000259" key="1">
    <source>
        <dbReference type="PROSITE" id="PS50878"/>
    </source>
</evidence>
<reference evidence="2 3" key="1">
    <citation type="journal article" date="2013" name="Genome Biol.">
        <title>The genome sequence of the most widely cultivated cacao type and its use to identify candidate genes regulating pod color.</title>
        <authorList>
            <person name="Motamayor J.C."/>
            <person name="Mockaitis K."/>
            <person name="Schmutz J."/>
            <person name="Haiminen N."/>
            <person name="Iii D.L."/>
            <person name="Cornejo O."/>
            <person name="Findley S.D."/>
            <person name="Zheng P."/>
            <person name="Utro F."/>
            <person name="Royaert S."/>
            <person name="Saski C."/>
            <person name="Jenkins J."/>
            <person name="Podicheti R."/>
            <person name="Zhao M."/>
            <person name="Scheffler B.E."/>
            <person name="Stack J.C."/>
            <person name="Feltus F.A."/>
            <person name="Mustiga G.M."/>
            <person name="Amores F."/>
            <person name="Phillips W."/>
            <person name="Marelli J.P."/>
            <person name="May G.D."/>
            <person name="Shapiro H."/>
            <person name="Ma J."/>
            <person name="Bustamante C.D."/>
            <person name="Schnell R.J."/>
            <person name="Main D."/>
            <person name="Gilbert D."/>
            <person name="Parida L."/>
            <person name="Kuhn D.N."/>
        </authorList>
    </citation>
    <scope>NUCLEOTIDE SEQUENCE [LARGE SCALE GENOMIC DNA]</scope>
    <source>
        <strain evidence="3">cv. Matina 1-6</strain>
    </source>
</reference>
<dbReference type="PANTHER" id="PTHR31286:SF179">
    <property type="entry name" value="RNASE H TYPE-1 DOMAIN-CONTAINING PROTEIN"/>
    <property type="match status" value="1"/>
</dbReference>
<organism evidence="2 3">
    <name type="scientific">Theobroma cacao</name>
    <name type="common">Cacao</name>
    <name type="synonym">Cocoa</name>
    <dbReference type="NCBI Taxonomy" id="3641"/>
    <lineage>
        <taxon>Eukaryota</taxon>
        <taxon>Viridiplantae</taxon>
        <taxon>Streptophyta</taxon>
        <taxon>Embryophyta</taxon>
        <taxon>Tracheophyta</taxon>
        <taxon>Spermatophyta</taxon>
        <taxon>Magnoliopsida</taxon>
        <taxon>eudicotyledons</taxon>
        <taxon>Gunneridae</taxon>
        <taxon>Pentapetalae</taxon>
        <taxon>rosids</taxon>
        <taxon>malvids</taxon>
        <taxon>Malvales</taxon>
        <taxon>Malvaceae</taxon>
        <taxon>Byttnerioideae</taxon>
        <taxon>Theobroma</taxon>
    </lineage>
</organism>
<dbReference type="EMBL" id="CM001888">
    <property type="protein sequence ID" value="EOY19035.1"/>
    <property type="molecule type" value="Genomic_DNA"/>
</dbReference>
<dbReference type="eggNOG" id="KOG1075">
    <property type="taxonomic scope" value="Eukaryota"/>
</dbReference>
<proteinExistence type="predicted"/>
<sequence length="608" mass="67762">MATGRLPDPLISSLQIGSSPSLQPRPMHLTAEAKSHASLVNNDGSQAFDLQNQPPTSLRFQRKSFLSIAKGEKPPMIPLNQDPVVYKDQPAAAFFEDEIRTLVEPFNLCLHWFIANQKMWVFKWYPDFEAEKESLVVPVWISFSNLKAHLYKKLALLLIAKTIGKPLFVNKAIAKGSRPNVARVCVEYDCKKPLTDPVWIVIQNRDTSMVTSSYSQKGRKNECKISSKNRGKQIEFNVKEDGRGMGNEVLHDNEEQPVALEKVATLTTKPTGSDGVLQESLNVHREWSLSKKGIDEKETVFSELVGLETFHKKKKKLVVRSLESTVNGDGPNRSDGQRMVMVSTSLSDDLVEGSEENMPLVDEEMNQLGRSKALSSYGFLLFGIVHNDEGSKQGEDDKLETEHSGGNILAASTTTCIRESMQGRYANRSNSDRGMGKYLFNKELSDIPSHEGMCYGELEVHPLVIWVEPHDGAMEDFATALLDYDLIDGGFQGYLFTWINNRAALPKGITSATLVLLPKNNHASKWSEYRPISLCNVLNKIITKILAIRLTKVLPSIILGNQSGFVGGRLINDNILLAQELIGKIDKKARGGNVVLKLDMMKAYDQLD</sequence>
<evidence type="ECO:0000313" key="3">
    <source>
        <dbReference type="Proteomes" id="UP000026915"/>
    </source>
</evidence>
<feature type="domain" description="Reverse transcriptase" evidence="1">
    <location>
        <begin position="498"/>
        <end position="608"/>
    </location>
</feature>
<dbReference type="PROSITE" id="PS50878">
    <property type="entry name" value="RT_POL"/>
    <property type="match status" value="1"/>
</dbReference>
<dbReference type="InterPro" id="IPR000477">
    <property type="entry name" value="RT_dom"/>
</dbReference>